<evidence type="ECO:0000256" key="1">
    <source>
        <dbReference type="SAM" id="Phobius"/>
    </source>
</evidence>
<evidence type="ECO:0000313" key="3">
    <source>
        <dbReference type="Proteomes" id="UP000007332"/>
    </source>
</evidence>
<dbReference type="KEGG" id="lbn:LBUCD034_0169"/>
<dbReference type="Proteomes" id="UP000007332">
    <property type="component" value="Chromosome"/>
</dbReference>
<dbReference type="AlphaFoldDB" id="J9VYD9"/>
<keyword evidence="1" id="KW-0812">Transmembrane</keyword>
<feature type="transmembrane region" description="Helical" evidence="1">
    <location>
        <begin position="12"/>
        <end position="35"/>
    </location>
</feature>
<keyword evidence="1" id="KW-1133">Transmembrane helix</keyword>
<sequence>MSKLLDRSIGAVSVLMQIAFVVVCFSFITPFVYLYNGFTHANIMKMIADNGDFLIVPGHTQVAHSAVAHFPILPYSILMAIGIFLAILSALFALSAFIRISHNLGKKQYFVADNLAMLRRIVHSQIMAICSDVFLAIGNQMTQSFLGRVNNGIFNSTWENLLDDAVMLVFVALIYTLFRMAMNIKQENDLTV</sequence>
<feature type="transmembrane region" description="Helical" evidence="1">
    <location>
        <begin position="121"/>
        <end position="141"/>
    </location>
</feature>
<dbReference type="Pfam" id="PF11188">
    <property type="entry name" value="DUF2975"/>
    <property type="match status" value="1"/>
</dbReference>
<dbReference type="EMBL" id="CP003043">
    <property type="protein sequence ID" value="AFR99278.1"/>
    <property type="molecule type" value="Genomic_DNA"/>
</dbReference>
<gene>
    <name evidence="2" type="ORF">LBUCD034_0169</name>
</gene>
<protein>
    <submittedName>
        <fullName evidence="2">Integral membrane protein</fullName>
    </submittedName>
</protein>
<dbReference type="eggNOG" id="ENOG5030AYN">
    <property type="taxonomic scope" value="Bacteria"/>
</dbReference>
<organism evidence="2 3">
    <name type="scientific">Lentilactobacillus buchneri subsp. silagei CD034</name>
    <dbReference type="NCBI Taxonomy" id="1071400"/>
    <lineage>
        <taxon>Bacteria</taxon>
        <taxon>Bacillati</taxon>
        <taxon>Bacillota</taxon>
        <taxon>Bacilli</taxon>
        <taxon>Lactobacillales</taxon>
        <taxon>Lactobacillaceae</taxon>
        <taxon>Lentilactobacillus</taxon>
        <taxon>Lentilactobacillus buchneri subsp. silagei</taxon>
    </lineage>
</organism>
<accession>J9VYD9</accession>
<proteinExistence type="predicted"/>
<feature type="transmembrane region" description="Helical" evidence="1">
    <location>
        <begin position="77"/>
        <end position="100"/>
    </location>
</feature>
<name>J9VYD9_LENBU</name>
<evidence type="ECO:0000313" key="2">
    <source>
        <dbReference type="EMBL" id="AFR99278.1"/>
    </source>
</evidence>
<dbReference type="HOGENOM" id="CLU_120912_0_0_9"/>
<dbReference type="InterPro" id="IPR021354">
    <property type="entry name" value="DUF2975"/>
</dbReference>
<reference evidence="2 3" key="1">
    <citation type="journal article" date="2012" name="J. Biotechnol.">
        <title>Insights into the completely annotated genome of Lactobacillus buchneri CD034, a strain isolated from stable grass silage.</title>
        <authorList>
            <person name="Heinl S."/>
            <person name="Wibberg D."/>
            <person name="Eikmeyer F."/>
            <person name="Szczepanowski R."/>
            <person name="Blom J."/>
            <person name="Linke B."/>
            <person name="Goesmann A."/>
            <person name="Grabherr R."/>
            <person name="Schwab H."/>
            <person name="Puhler A."/>
            <person name="Schluter A."/>
        </authorList>
    </citation>
    <scope>NUCLEOTIDE SEQUENCE [LARGE SCALE GENOMIC DNA]</scope>
    <source>
        <strain evidence="2 3">CD034</strain>
    </source>
</reference>
<dbReference type="PATRIC" id="fig|1071400.3.peg.164"/>
<keyword evidence="1" id="KW-0472">Membrane</keyword>
<dbReference type="RefSeq" id="WP_014939181.1">
    <property type="nucleotide sequence ID" value="NC_018610.1"/>
</dbReference>
<dbReference type="OrthoDB" id="2311145at2"/>
<feature type="transmembrane region" description="Helical" evidence="1">
    <location>
        <begin position="161"/>
        <end position="178"/>
    </location>
</feature>
<keyword evidence="3" id="KW-1185">Reference proteome</keyword>